<keyword evidence="3" id="KW-0175">Coiled coil</keyword>
<dbReference type="PANTHER" id="PTHR30203">
    <property type="entry name" value="OUTER MEMBRANE CATION EFFLUX PROTEIN"/>
    <property type="match status" value="1"/>
</dbReference>
<reference evidence="4 5" key="1">
    <citation type="journal article" date="2015" name="Int. J. Syst. Evol. Microbiol.">
        <title>Burkholderia monticola sp. nov., isolated from mountain soil.</title>
        <authorList>
            <person name="Baek I."/>
            <person name="Seo B."/>
            <person name="Lee I."/>
            <person name="Yi H."/>
            <person name="Chun J."/>
        </authorList>
    </citation>
    <scope>NUCLEOTIDE SEQUENCE [LARGE SCALE GENOMIC DNA]</scope>
    <source>
        <strain evidence="4 5">JC2948</strain>
    </source>
</reference>
<evidence type="ECO:0000256" key="3">
    <source>
        <dbReference type="SAM" id="Coils"/>
    </source>
</evidence>
<dbReference type="Gene3D" id="1.20.1600.10">
    <property type="entry name" value="Outer membrane efflux proteins (OEP)"/>
    <property type="match status" value="1"/>
</dbReference>
<keyword evidence="2" id="KW-0449">Lipoprotein</keyword>
<comment type="similarity">
    <text evidence="1 2">Belongs to the outer membrane factor (OMF) (TC 1.B.17) family.</text>
</comment>
<dbReference type="Gene3D" id="2.20.200.10">
    <property type="entry name" value="Outer membrane efflux proteins (OEP)"/>
    <property type="match status" value="1"/>
</dbReference>
<organism evidence="4 5">
    <name type="scientific">Paraburkholderia monticola</name>
    <dbReference type="NCBI Taxonomy" id="1399968"/>
    <lineage>
        <taxon>Bacteria</taxon>
        <taxon>Pseudomonadati</taxon>
        <taxon>Pseudomonadota</taxon>
        <taxon>Betaproteobacteria</taxon>
        <taxon>Burkholderiales</taxon>
        <taxon>Burkholderiaceae</taxon>
        <taxon>Paraburkholderia</taxon>
    </lineage>
</organism>
<feature type="coiled-coil region" evidence="3">
    <location>
        <begin position="100"/>
        <end position="127"/>
    </location>
</feature>
<gene>
    <name evidence="4" type="ORF">CI15_34720</name>
</gene>
<keyword evidence="5" id="KW-1185">Reference proteome</keyword>
<dbReference type="InterPro" id="IPR010131">
    <property type="entry name" value="MdtP/NodT-like"/>
</dbReference>
<dbReference type="STRING" id="1399968.CI15_34720"/>
<dbReference type="Proteomes" id="UP000075613">
    <property type="component" value="Unassembled WGS sequence"/>
</dbReference>
<dbReference type="RefSeq" id="WP_062138161.1">
    <property type="nucleotide sequence ID" value="NZ_LRBG01000039.1"/>
</dbReference>
<comment type="caution">
    <text evidence="4">The sequence shown here is derived from an EMBL/GenBank/DDBJ whole genome shotgun (WGS) entry which is preliminary data.</text>
</comment>
<keyword evidence="2" id="KW-1134">Transmembrane beta strand</keyword>
<name>A0A149PCA9_9BURK</name>
<proteinExistence type="inferred from homology"/>
<dbReference type="Pfam" id="PF02321">
    <property type="entry name" value="OEP"/>
    <property type="match status" value="2"/>
</dbReference>
<accession>A0A149PCA9</accession>
<dbReference type="NCBIfam" id="TIGR01845">
    <property type="entry name" value="outer_NodT"/>
    <property type="match status" value="1"/>
</dbReference>
<dbReference type="OrthoDB" id="9770517at2"/>
<dbReference type="SUPFAM" id="SSF56954">
    <property type="entry name" value="Outer membrane efflux proteins (OEP)"/>
    <property type="match status" value="1"/>
</dbReference>
<keyword evidence="2" id="KW-0472">Membrane</keyword>
<evidence type="ECO:0000256" key="2">
    <source>
        <dbReference type="RuleBase" id="RU362097"/>
    </source>
</evidence>
<evidence type="ECO:0000256" key="1">
    <source>
        <dbReference type="ARBA" id="ARBA00007613"/>
    </source>
</evidence>
<keyword evidence="2" id="KW-0812">Transmembrane</keyword>
<dbReference type="PANTHER" id="PTHR30203:SF33">
    <property type="entry name" value="BLR4455 PROTEIN"/>
    <property type="match status" value="1"/>
</dbReference>
<sequence length="544" mass="57923">MKRFESRFDSLRGWGRAAASGLLIALLAACSVEPTYKRPDVETPAAFKEAPAVATPASAASGVATGSAASAENNGTWKPAQPADDVLRGEWWKVFGDPQLDALEEQAAAANQDLKAAAARVQQARAVTQSAKSDWFPKLDAGFGPTRERASAASQFLPDSAGGTTGTIWRAQVGASYEADLFGRVSSNVNAARSDEQQSEALFRSVQLSLQADVAQNYFQLRELDTDQDLYRRTVALREDTLKLVERRFREGDISELDLSRSRNELASARADAVGVARQRAASEHSLAILLGKPPADFSFAEAPLAPVTVRVPSGLPSALLERRPDIAAAERAMQAANARVGLAKSAFFPKLDITGAFGFESATLGDLFMWSSRAFILGPFAGTALTVPIFHGGQLKANLAQARSKYDEDVAQYRQQVLVAFREVEDNLADLRLLDDQMREQNDAVNASQRAEHLSSTQYTEGAVSYLDVIDAERQVLQSQLQASHLAGTQAVATVNLIRALGGGWGEVTAGDTAVGAVSAPEGAAGSTAAAASVSAQQQVAKR</sequence>
<evidence type="ECO:0000313" key="5">
    <source>
        <dbReference type="Proteomes" id="UP000075613"/>
    </source>
</evidence>
<protein>
    <submittedName>
        <fullName evidence="4">RND transporter</fullName>
    </submittedName>
</protein>
<dbReference type="GO" id="GO:0005886">
    <property type="term" value="C:plasma membrane"/>
    <property type="evidence" value="ECO:0007669"/>
    <property type="project" value="UniProtKB-SubCell"/>
</dbReference>
<comment type="subcellular location">
    <subcellularLocation>
        <location evidence="2">Cell membrane</location>
        <topology evidence="2">Lipid-anchor</topology>
    </subcellularLocation>
</comment>
<dbReference type="GO" id="GO:0015562">
    <property type="term" value="F:efflux transmembrane transporter activity"/>
    <property type="evidence" value="ECO:0007669"/>
    <property type="project" value="InterPro"/>
</dbReference>
<dbReference type="PROSITE" id="PS51257">
    <property type="entry name" value="PROKAR_LIPOPROTEIN"/>
    <property type="match status" value="1"/>
</dbReference>
<dbReference type="AlphaFoldDB" id="A0A149PCA9"/>
<dbReference type="EMBL" id="LRBG01000039">
    <property type="protein sequence ID" value="KXU82662.1"/>
    <property type="molecule type" value="Genomic_DNA"/>
</dbReference>
<keyword evidence="2" id="KW-0564">Palmitate</keyword>
<evidence type="ECO:0000313" key="4">
    <source>
        <dbReference type="EMBL" id="KXU82662.1"/>
    </source>
</evidence>
<dbReference type="InterPro" id="IPR003423">
    <property type="entry name" value="OMP_efflux"/>
</dbReference>